<sequence length="380" mass="43198">MNLELLNRLFVEVKTPELFGRYITNSDIEKCFGNLLKPQISSLGYSVEKRPIYSLKIGNGPIKILLWSQMHGNESTSTKALFDCFNLFETEHEISKLILEQCTLVVIPILNPDGAKCFTRINANEIDLNRDAQNVSQPESKILRQLYIDFKPDYCFNLHGQRTIFSAGETENVATLSFLSPAQDQGRQLTTNRKAAMTIIAEINDLLQAEIPNGIGRYDDGFNLNCVGDTFQSFGVPTLLYEAGHFKNDYNREEVRRLMFIAILKGIDVIINKVDIGKYEAYFDIPENAKCFYDIIIRNAKYNGVVDLVDIAIQYKETLIDGKLEFVPVIEEISKLNNKYGHKEIEANGYVVKTTEGFDLKIGFEIDFVIVNNERISLKS</sequence>
<comment type="caution">
    <text evidence="1">Lacks conserved residue(s) required for the propagation of feature annotation.</text>
</comment>
<reference evidence="3 4" key="1">
    <citation type="submission" date="2020-11" db="EMBL/GenBank/DDBJ databases">
        <title>Winogradskyella marina sp. nov., isolated from marine sediment.</title>
        <authorList>
            <person name="Bo J."/>
            <person name="Wang S."/>
            <person name="Song X."/>
            <person name="Du Z."/>
        </authorList>
    </citation>
    <scope>NUCLEOTIDE SEQUENCE [LARGE SCALE GENOMIC DNA]</scope>
    <source>
        <strain evidence="3 4">F6397</strain>
    </source>
</reference>
<comment type="similarity">
    <text evidence="1">Belongs to the peptidase M14 family.</text>
</comment>
<feature type="domain" description="Peptidase M14" evidence="2">
    <location>
        <begin position="1"/>
        <end position="267"/>
    </location>
</feature>
<accession>A0ABS0EJ42</accession>
<evidence type="ECO:0000256" key="1">
    <source>
        <dbReference type="PROSITE-ProRule" id="PRU01379"/>
    </source>
</evidence>
<dbReference type="Pfam" id="PF00246">
    <property type="entry name" value="Peptidase_M14"/>
    <property type="match status" value="1"/>
</dbReference>
<evidence type="ECO:0000313" key="4">
    <source>
        <dbReference type="Proteomes" id="UP000611215"/>
    </source>
</evidence>
<dbReference type="SUPFAM" id="SSF53187">
    <property type="entry name" value="Zn-dependent exopeptidases"/>
    <property type="match status" value="1"/>
</dbReference>
<evidence type="ECO:0000259" key="2">
    <source>
        <dbReference type="PROSITE" id="PS52035"/>
    </source>
</evidence>
<protein>
    <submittedName>
        <fullName evidence="3">Peptidase M14</fullName>
    </submittedName>
</protein>
<organism evidence="3 4">
    <name type="scientific">Winogradskyella marina</name>
    <dbReference type="NCBI Taxonomy" id="2785530"/>
    <lineage>
        <taxon>Bacteria</taxon>
        <taxon>Pseudomonadati</taxon>
        <taxon>Bacteroidota</taxon>
        <taxon>Flavobacteriia</taxon>
        <taxon>Flavobacteriales</taxon>
        <taxon>Flavobacteriaceae</taxon>
        <taxon>Winogradskyella</taxon>
    </lineage>
</organism>
<dbReference type="RefSeq" id="WP_195870853.1">
    <property type="nucleotide sequence ID" value="NZ_JADOET010000004.1"/>
</dbReference>
<comment type="caution">
    <text evidence="3">The sequence shown here is derived from an EMBL/GenBank/DDBJ whole genome shotgun (WGS) entry which is preliminary data.</text>
</comment>
<dbReference type="InterPro" id="IPR000834">
    <property type="entry name" value="Peptidase_M14"/>
</dbReference>
<dbReference type="SMART" id="SM00631">
    <property type="entry name" value="Zn_pept"/>
    <property type="match status" value="1"/>
</dbReference>
<name>A0ABS0EJ42_9FLAO</name>
<proteinExistence type="inferred from homology"/>
<dbReference type="Proteomes" id="UP000611215">
    <property type="component" value="Unassembled WGS sequence"/>
</dbReference>
<keyword evidence="4" id="KW-1185">Reference proteome</keyword>
<dbReference type="PROSITE" id="PS52035">
    <property type="entry name" value="PEPTIDASE_M14"/>
    <property type="match status" value="1"/>
</dbReference>
<dbReference type="EMBL" id="JADOET010000004">
    <property type="protein sequence ID" value="MBF8149577.1"/>
    <property type="molecule type" value="Genomic_DNA"/>
</dbReference>
<gene>
    <name evidence="3" type="ORF">ITJ86_06685</name>
</gene>
<evidence type="ECO:0000313" key="3">
    <source>
        <dbReference type="EMBL" id="MBF8149577.1"/>
    </source>
</evidence>
<dbReference type="Gene3D" id="3.40.630.10">
    <property type="entry name" value="Zn peptidases"/>
    <property type="match status" value="1"/>
</dbReference>